<proteinExistence type="predicted"/>
<sequence length="108" mass="12043">MLEAREPTPVYRENNGLKFGVIDSVTPSSTAGLPVECPGGATRWGELDRMDWLWIDLAVYRHREVPNIVRNTCAARVDLMFVPRMFIATSSAFGHYSTRTWGRGKGGA</sequence>
<protein>
    <submittedName>
        <fullName evidence="1">Uncharacterized protein</fullName>
    </submittedName>
</protein>
<dbReference type="AlphaFoldDB" id="A0A4Y7SMQ9"/>
<accession>A0A4Y7SMQ9</accession>
<evidence type="ECO:0000313" key="2">
    <source>
        <dbReference type="Proteomes" id="UP000298030"/>
    </source>
</evidence>
<name>A0A4Y7SMQ9_COPMI</name>
<evidence type="ECO:0000313" key="1">
    <source>
        <dbReference type="EMBL" id="TEB23167.1"/>
    </source>
</evidence>
<organism evidence="1 2">
    <name type="scientific">Coprinellus micaceus</name>
    <name type="common">Glistening ink-cap mushroom</name>
    <name type="synonym">Coprinus micaceus</name>
    <dbReference type="NCBI Taxonomy" id="71717"/>
    <lineage>
        <taxon>Eukaryota</taxon>
        <taxon>Fungi</taxon>
        <taxon>Dikarya</taxon>
        <taxon>Basidiomycota</taxon>
        <taxon>Agaricomycotina</taxon>
        <taxon>Agaricomycetes</taxon>
        <taxon>Agaricomycetidae</taxon>
        <taxon>Agaricales</taxon>
        <taxon>Agaricineae</taxon>
        <taxon>Psathyrellaceae</taxon>
        <taxon>Coprinellus</taxon>
    </lineage>
</organism>
<reference evidence="1 2" key="1">
    <citation type="journal article" date="2019" name="Nat. Ecol. Evol.">
        <title>Megaphylogeny resolves global patterns of mushroom evolution.</title>
        <authorList>
            <person name="Varga T."/>
            <person name="Krizsan K."/>
            <person name="Foldi C."/>
            <person name="Dima B."/>
            <person name="Sanchez-Garcia M."/>
            <person name="Sanchez-Ramirez S."/>
            <person name="Szollosi G.J."/>
            <person name="Szarkandi J.G."/>
            <person name="Papp V."/>
            <person name="Albert L."/>
            <person name="Andreopoulos W."/>
            <person name="Angelini C."/>
            <person name="Antonin V."/>
            <person name="Barry K.W."/>
            <person name="Bougher N.L."/>
            <person name="Buchanan P."/>
            <person name="Buyck B."/>
            <person name="Bense V."/>
            <person name="Catcheside P."/>
            <person name="Chovatia M."/>
            <person name="Cooper J."/>
            <person name="Damon W."/>
            <person name="Desjardin D."/>
            <person name="Finy P."/>
            <person name="Geml J."/>
            <person name="Haridas S."/>
            <person name="Hughes K."/>
            <person name="Justo A."/>
            <person name="Karasinski D."/>
            <person name="Kautmanova I."/>
            <person name="Kiss B."/>
            <person name="Kocsube S."/>
            <person name="Kotiranta H."/>
            <person name="LaButti K.M."/>
            <person name="Lechner B.E."/>
            <person name="Liimatainen K."/>
            <person name="Lipzen A."/>
            <person name="Lukacs Z."/>
            <person name="Mihaltcheva S."/>
            <person name="Morgado L.N."/>
            <person name="Niskanen T."/>
            <person name="Noordeloos M.E."/>
            <person name="Ohm R.A."/>
            <person name="Ortiz-Santana B."/>
            <person name="Ovrebo C."/>
            <person name="Racz N."/>
            <person name="Riley R."/>
            <person name="Savchenko A."/>
            <person name="Shiryaev A."/>
            <person name="Soop K."/>
            <person name="Spirin V."/>
            <person name="Szebenyi C."/>
            <person name="Tomsovsky M."/>
            <person name="Tulloss R.E."/>
            <person name="Uehling J."/>
            <person name="Grigoriev I.V."/>
            <person name="Vagvolgyi C."/>
            <person name="Papp T."/>
            <person name="Martin F.M."/>
            <person name="Miettinen O."/>
            <person name="Hibbett D.S."/>
            <person name="Nagy L.G."/>
        </authorList>
    </citation>
    <scope>NUCLEOTIDE SEQUENCE [LARGE SCALE GENOMIC DNA]</scope>
    <source>
        <strain evidence="1 2">FP101781</strain>
    </source>
</reference>
<keyword evidence="2" id="KW-1185">Reference proteome</keyword>
<dbReference type="Proteomes" id="UP000298030">
    <property type="component" value="Unassembled WGS sequence"/>
</dbReference>
<comment type="caution">
    <text evidence="1">The sequence shown here is derived from an EMBL/GenBank/DDBJ whole genome shotgun (WGS) entry which is preliminary data.</text>
</comment>
<dbReference type="EMBL" id="QPFP01000081">
    <property type="protein sequence ID" value="TEB23167.1"/>
    <property type="molecule type" value="Genomic_DNA"/>
</dbReference>
<gene>
    <name evidence="1" type="ORF">FA13DRAFT_1916955</name>
</gene>